<dbReference type="Pfam" id="PF08395">
    <property type="entry name" value="7tm_7"/>
    <property type="match status" value="1"/>
</dbReference>
<dbReference type="Proteomes" id="UP000694920">
    <property type="component" value="Unplaced"/>
</dbReference>
<dbReference type="GeneID" id="112495036"/>
<gene>
    <name evidence="8" type="primary">LOC112495036</name>
</gene>
<dbReference type="AlphaFoldDB" id="A0AAJ7RRL0"/>
<sequence length="160" mass="18730">MDEQNDTIRMLAEQHYAILKIAKRTTKLFQFSFVTKFISNYTFMISTLIIIYKCLIDEDICESLLFFLFQYRGAFFNAIGIIGICYVCDLAVTQAHQTKMILHRTTLNKSYMYLIPELRMFMTYLTDEILSFEPYQLFNIDKSLMIVILGNGLAFFTIAV</sequence>
<accession>A0AAJ7RRL0</accession>
<keyword evidence="7" id="KW-1185">Reference proteome</keyword>
<protein>
    <submittedName>
        <fullName evidence="8">Uncharacterized protein LOC112495036</fullName>
    </submittedName>
</protein>
<evidence type="ECO:0000256" key="6">
    <source>
        <dbReference type="SAM" id="Phobius"/>
    </source>
</evidence>
<feature type="transmembrane region" description="Helical" evidence="6">
    <location>
        <begin position="71"/>
        <end position="92"/>
    </location>
</feature>
<organism evidence="7 8">
    <name type="scientific">Cephus cinctus</name>
    <name type="common">Wheat stem sawfly</name>
    <dbReference type="NCBI Taxonomy" id="211228"/>
    <lineage>
        <taxon>Eukaryota</taxon>
        <taxon>Metazoa</taxon>
        <taxon>Ecdysozoa</taxon>
        <taxon>Arthropoda</taxon>
        <taxon>Hexapoda</taxon>
        <taxon>Insecta</taxon>
        <taxon>Pterygota</taxon>
        <taxon>Neoptera</taxon>
        <taxon>Endopterygota</taxon>
        <taxon>Hymenoptera</taxon>
        <taxon>Cephoidea</taxon>
        <taxon>Cephidae</taxon>
        <taxon>Cephus</taxon>
    </lineage>
</organism>
<evidence type="ECO:0000256" key="5">
    <source>
        <dbReference type="ARBA" id="ARBA00023136"/>
    </source>
</evidence>
<feature type="transmembrane region" description="Helical" evidence="6">
    <location>
        <begin position="28"/>
        <end position="51"/>
    </location>
</feature>
<name>A0AAJ7RRL0_CEPCN</name>
<comment type="subcellular location">
    <subcellularLocation>
        <location evidence="1">Cell membrane</location>
        <topology evidence="1">Multi-pass membrane protein</topology>
    </subcellularLocation>
</comment>
<keyword evidence="3 6" id="KW-0812">Transmembrane</keyword>
<proteinExistence type="predicted"/>
<evidence type="ECO:0000256" key="1">
    <source>
        <dbReference type="ARBA" id="ARBA00004651"/>
    </source>
</evidence>
<dbReference type="GO" id="GO:0005886">
    <property type="term" value="C:plasma membrane"/>
    <property type="evidence" value="ECO:0007669"/>
    <property type="project" value="UniProtKB-SubCell"/>
</dbReference>
<evidence type="ECO:0000313" key="8">
    <source>
        <dbReference type="RefSeq" id="XP_024945390.1"/>
    </source>
</evidence>
<evidence type="ECO:0000256" key="4">
    <source>
        <dbReference type="ARBA" id="ARBA00022989"/>
    </source>
</evidence>
<dbReference type="GO" id="GO:0050909">
    <property type="term" value="P:sensory perception of taste"/>
    <property type="evidence" value="ECO:0007669"/>
    <property type="project" value="InterPro"/>
</dbReference>
<keyword evidence="5 6" id="KW-0472">Membrane</keyword>
<dbReference type="KEGG" id="ccin:112495036"/>
<dbReference type="InterPro" id="IPR013604">
    <property type="entry name" value="7TM_chemorcpt"/>
</dbReference>
<evidence type="ECO:0000256" key="2">
    <source>
        <dbReference type="ARBA" id="ARBA00022475"/>
    </source>
</evidence>
<dbReference type="RefSeq" id="XP_024945390.1">
    <property type="nucleotide sequence ID" value="XM_025089622.1"/>
</dbReference>
<reference evidence="8" key="1">
    <citation type="submission" date="2025-08" db="UniProtKB">
        <authorList>
            <consortium name="RefSeq"/>
        </authorList>
    </citation>
    <scope>IDENTIFICATION</scope>
</reference>
<keyword evidence="4 6" id="KW-1133">Transmembrane helix</keyword>
<evidence type="ECO:0000313" key="7">
    <source>
        <dbReference type="Proteomes" id="UP000694920"/>
    </source>
</evidence>
<evidence type="ECO:0000256" key="3">
    <source>
        <dbReference type="ARBA" id="ARBA00022692"/>
    </source>
</evidence>
<keyword evidence="2" id="KW-1003">Cell membrane</keyword>